<name>A0ABT3FR21_9BACT</name>
<organism evidence="2 3">
    <name type="scientific">Luteolibacter flavescens</name>
    <dbReference type="NCBI Taxonomy" id="1859460"/>
    <lineage>
        <taxon>Bacteria</taxon>
        <taxon>Pseudomonadati</taxon>
        <taxon>Verrucomicrobiota</taxon>
        <taxon>Verrucomicrobiia</taxon>
        <taxon>Verrucomicrobiales</taxon>
        <taxon>Verrucomicrobiaceae</taxon>
        <taxon>Luteolibacter</taxon>
    </lineage>
</organism>
<evidence type="ECO:0000313" key="2">
    <source>
        <dbReference type="EMBL" id="MCW1886029.1"/>
    </source>
</evidence>
<protein>
    <submittedName>
        <fullName evidence="2">WYL domain-containing protein</fullName>
    </submittedName>
</protein>
<dbReference type="Pfam" id="PF13280">
    <property type="entry name" value="WYL"/>
    <property type="match status" value="1"/>
</dbReference>
<evidence type="ECO:0000259" key="1">
    <source>
        <dbReference type="Pfam" id="PF13280"/>
    </source>
</evidence>
<dbReference type="RefSeq" id="WP_264501985.1">
    <property type="nucleotide sequence ID" value="NZ_JAPDDS010000008.1"/>
</dbReference>
<sequence length="105" mass="12324">MQYPVSLSDIRNVIKKRKRVRFRYERGELTADFYILGQVWKTGAYVVYAWCAELDEGWKLLRYAMIKDMEPVGEAGGLRPDFNPYHKDIQTIDTIADGRPPRRNV</sequence>
<accession>A0ABT3FR21</accession>
<keyword evidence="3" id="KW-1185">Reference proteome</keyword>
<proteinExistence type="predicted"/>
<dbReference type="EMBL" id="JAPDDS010000008">
    <property type="protein sequence ID" value="MCW1886029.1"/>
    <property type="molecule type" value="Genomic_DNA"/>
</dbReference>
<comment type="caution">
    <text evidence="2">The sequence shown here is derived from an EMBL/GenBank/DDBJ whole genome shotgun (WGS) entry which is preliminary data.</text>
</comment>
<gene>
    <name evidence="2" type="ORF">OKA04_14925</name>
</gene>
<reference evidence="2 3" key="1">
    <citation type="submission" date="2022-10" db="EMBL/GenBank/DDBJ databases">
        <title>Luteolibacter flavescens strain MCCC 1K03193, whole genome shotgun sequencing project.</title>
        <authorList>
            <person name="Zhao G."/>
            <person name="Shen L."/>
        </authorList>
    </citation>
    <scope>NUCLEOTIDE SEQUENCE [LARGE SCALE GENOMIC DNA]</scope>
    <source>
        <strain evidence="2 3">MCCC 1K03193</strain>
    </source>
</reference>
<evidence type="ECO:0000313" key="3">
    <source>
        <dbReference type="Proteomes" id="UP001207930"/>
    </source>
</evidence>
<feature type="domain" description="WYL" evidence="1">
    <location>
        <begin position="7"/>
        <end position="70"/>
    </location>
</feature>
<dbReference type="InterPro" id="IPR026881">
    <property type="entry name" value="WYL_dom"/>
</dbReference>
<dbReference type="Proteomes" id="UP001207930">
    <property type="component" value="Unassembled WGS sequence"/>
</dbReference>